<gene>
    <name evidence="1" type="primary">SAMT_5</name>
    <name evidence="1" type="ORF">g.125981</name>
</gene>
<feature type="non-terminal residue" evidence="1">
    <location>
        <position position="1"/>
    </location>
</feature>
<protein>
    <submittedName>
        <fullName evidence="1">Salicylate O-methyltransferase</fullName>
    </submittedName>
</protein>
<sequence length="261" mass="29997">RERERERDMEVVQVLHMVGGVGRTSYASNSLLQEKAIAKAKPIVEETLVDVYCSILPKSMAVVDLGCSSGPNAFVVAGEITGIIVKTCRQLCRPLPEIQYYLNDLPGNDFNTLFQYQATFQEQLKEGKEKTTVPFYASGVPGSFYRRLFPRDSIHFVHSSYSPHFLSQENQRSHHLLWPAEERGGSHPQSQVRRRVRSISPRIGAMRRIFPCCTWRPRSIHTSKGLRLSGSWLRGWIRCWGAVFSLQECRIFVVFRFSRFR</sequence>
<proteinExistence type="predicted"/>
<evidence type="ECO:0000313" key="1">
    <source>
        <dbReference type="EMBL" id="JAT48374.1"/>
    </source>
</evidence>
<organism evidence="1">
    <name type="scientific">Anthurium amnicola</name>
    <dbReference type="NCBI Taxonomy" id="1678845"/>
    <lineage>
        <taxon>Eukaryota</taxon>
        <taxon>Viridiplantae</taxon>
        <taxon>Streptophyta</taxon>
        <taxon>Embryophyta</taxon>
        <taxon>Tracheophyta</taxon>
        <taxon>Spermatophyta</taxon>
        <taxon>Magnoliopsida</taxon>
        <taxon>Liliopsida</taxon>
        <taxon>Araceae</taxon>
        <taxon>Pothoideae</taxon>
        <taxon>Potheae</taxon>
        <taxon>Anthurium</taxon>
    </lineage>
</organism>
<dbReference type="EMBL" id="GDJX01019562">
    <property type="protein sequence ID" value="JAT48374.1"/>
    <property type="molecule type" value="Transcribed_RNA"/>
</dbReference>
<keyword evidence="1" id="KW-0808">Transferase</keyword>
<keyword evidence="1" id="KW-0489">Methyltransferase</keyword>
<dbReference type="Pfam" id="PF03492">
    <property type="entry name" value="Methyltransf_7"/>
    <property type="match status" value="1"/>
</dbReference>
<accession>A0A1D1Y147</accession>
<dbReference type="PANTHER" id="PTHR31009">
    <property type="entry name" value="S-ADENOSYL-L-METHIONINE:CARBOXYL METHYLTRANSFERASE FAMILY PROTEIN"/>
    <property type="match status" value="1"/>
</dbReference>
<dbReference type="GO" id="GO:0008168">
    <property type="term" value="F:methyltransferase activity"/>
    <property type="evidence" value="ECO:0007669"/>
    <property type="project" value="UniProtKB-KW"/>
</dbReference>
<feature type="non-terminal residue" evidence="1">
    <location>
        <position position="261"/>
    </location>
</feature>
<name>A0A1D1Y147_9ARAE</name>
<dbReference type="Gene3D" id="3.40.50.150">
    <property type="entry name" value="Vaccinia Virus protein VP39"/>
    <property type="match status" value="1"/>
</dbReference>
<reference evidence="1" key="1">
    <citation type="submission" date="2015-07" db="EMBL/GenBank/DDBJ databases">
        <title>Transcriptome Assembly of Anthurium amnicola.</title>
        <authorList>
            <person name="Suzuki J."/>
        </authorList>
    </citation>
    <scope>NUCLEOTIDE SEQUENCE</scope>
</reference>
<dbReference type="GO" id="GO:0032259">
    <property type="term" value="P:methylation"/>
    <property type="evidence" value="ECO:0007669"/>
    <property type="project" value="UniProtKB-KW"/>
</dbReference>
<dbReference type="AlphaFoldDB" id="A0A1D1Y147"/>
<dbReference type="InterPro" id="IPR005299">
    <property type="entry name" value="MeTrfase_7"/>
</dbReference>
<dbReference type="InterPro" id="IPR029063">
    <property type="entry name" value="SAM-dependent_MTases_sf"/>
</dbReference>
<dbReference type="SUPFAM" id="SSF53335">
    <property type="entry name" value="S-adenosyl-L-methionine-dependent methyltransferases"/>
    <property type="match status" value="1"/>
</dbReference>